<dbReference type="PANTHER" id="PTHR35006">
    <property type="entry name" value="GLYOXALASE FAMILY PROTEIN (AFU_ORTHOLOGUE AFUA_5G14830)"/>
    <property type="match status" value="1"/>
</dbReference>
<dbReference type="Pfam" id="PF18029">
    <property type="entry name" value="Glyoxalase_6"/>
    <property type="match status" value="1"/>
</dbReference>
<dbReference type="EMBL" id="BAABJQ010000005">
    <property type="protein sequence ID" value="GAA5183050.1"/>
    <property type="molecule type" value="Genomic_DNA"/>
</dbReference>
<protein>
    <recommendedName>
        <fullName evidence="1">VOC domain-containing protein</fullName>
    </recommendedName>
</protein>
<dbReference type="InterPro" id="IPR029068">
    <property type="entry name" value="Glyas_Bleomycin-R_OHBP_Dase"/>
</dbReference>
<evidence type="ECO:0000313" key="3">
    <source>
        <dbReference type="Proteomes" id="UP001501570"/>
    </source>
</evidence>
<dbReference type="PROSITE" id="PS51819">
    <property type="entry name" value="VOC"/>
    <property type="match status" value="1"/>
</dbReference>
<accession>A0ABP9RQB8</accession>
<organism evidence="2 3">
    <name type="scientific">Rugosimonospora acidiphila</name>
    <dbReference type="NCBI Taxonomy" id="556531"/>
    <lineage>
        <taxon>Bacteria</taxon>
        <taxon>Bacillati</taxon>
        <taxon>Actinomycetota</taxon>
        <taxon>Actinomycetes</taxon>
        <taxon>Micromonosporales</taxon>
        <taxon>Micromonosporaceae</taxon>
        <taxon>Rugosimonospora</taxon>
    </lineage>
</organism>
<dbReference type="Proteomes" id="UP001501570">
    <property type="component" value="Unassembled WGS sequence"/>
</dbReference>
<dbReference type="InterPro" id="IPR037523">
    <property type="entry name" value="VOC_core"/>
</dbReference>
<evidence type="ECO:0000259" key="1">
    <source>
        <dbReference type="PROSITE" id="PS51819"/>
    </source>
</evidence>
<sequence>MAEVGLGWSGVAEVAFGGAVPMNLLGRDIRSSDQPDSPHQRDYLTGLTLARNSVGPLWDAGHMIDHISIQVSDLAAGAAFYDAVLAPLGVRRMVEFGDVIGYGDDRPWFWLGRVQDQRVQDQTAGGGPARETHLAFGAVDRATVVAFHEAAVGAGAEVLNAPRLWPEYHPSYFGAFIRDPDGNNVEAVCHAAE</sequence>
<gene>
    <name evidence="2" type="ORF">GCM10023322_21370</name>
</gene>
<dbReference type="Gene3D" id="3.10.180.10">
    <property type="entry name" value="2,3-Dihydroxybiphenyl 1,2-Dioxygenase, domain 1"/>
    <property type="match status" value="1"/>
</dbReference>
<keyword evidence="3" id="KW-1185">Reference proteome</keyword>
<dbReference type="PANTHER" id="PTHR35006:SF2">
    <property type="entry name" value="GLYOXALASE FAMILY PROTEIN (AFU_ORTHOLOGUE AFUA_5G14830)"/>
    <property type="match status" value="1"/>
</dbReference>
<evidence type="ECO:0000313" key="2">
    <source>
        <dbReference type="EMBL" id="GAA5183050.1"/>
    </source>
</evidence>
<comment type="caution">
    <text evidence="2">The sequence shown here is derived from an EMBL/GenBank/DDBJ whole genome shotgun (WGS) entry which is preliminary data.</text>
</comment>
<feature type="domain" description="VOC" evidence="1">
    <location>
        <begin position="63"/>
        <end position="190"/>
    </location>
</feature>
<reference evidence="3" key="1">
    <citation type="journal article" date="2019" name="Int. J. Syst. Evol. Microbiol.">
        <title>The Global Catalogue of Microorganisms (GCM) 10K type strain sequencing project: providing services to taxonomists for standard genome sequencing and annotation.</title>
        <authorList>
            <consortium name="The Broad Institute Genomics Platform"/>
            <consortium name="The Broad Institute Genome Sequencing Center for Infectious Disease"/>
            <person name="Wu L."/>
            <person name="Ma J."/>
        </authorList>
    </citation>
    <scope>NUCLEOTIDE SEQUENCE [LARGE SCALE GENOMIC DNA]</scope>
    <source>
        <strain evidence="3">JCM 18304</strain>
    </source>
</reference>
<proteinExistence type="predicted"/>
<dbReference type="CDD" id="cd07262">
    <property type="entry name" value="VOC_like"/>
    <property type="match status" value="1"/>
</dbReference>
<name>A0ABP9RQB8_9ACTN</name>
<dbReference type="SUPFAM" id="SSF54593">
    <property type="entry name" value="Glyoxalase/Bleomycin resistance protein/Dihydroxybiphenyl dioxygenase"/>
    <property type="match status" value="1"/>
</dbReference>
<dbReference type="InterPro" id="IPR041581">
    <property type="entry name" value="Glyoxalase_6"/>
</dbReference>